<dbReference type="Pfam" id="PF13837">
    <property type="entry name" value="Myb_DNA-bind_4"/>
    <property type="match status" value="1"/>
</dbReference>
<dbReference type="Proteomes" id="UP000261540">
    <property type="component" value="Unplaced"/>
</dbReference>
<dbReference type="Ensembl" id="ENSPKIT00000011196.1">
    <property type="protein sequence ID" value="ENSPKIP00000030380.1"/>
    <property type="gene ID" value="ENSPKIG00000011253.1"/>
</dbReference>
<dbReference type="PANTHER" id="PTHR47595:SF1">
    <property type="entry name" value="MYB_SANT-LIKE DNA-BINDING DOMAIN-CONTAINING PROTEIN"/>
    <property type="match status" value="1"/>
</dbReference>
<dbReference type="AlphaFoldDB" id="A0A3B3SJ89"/>
<keyword evidence="3" id="KW-1185">Reference proteome</keyword>
<organism evidence="2 3">
    <name type="scientific">Paramormyrops kingsleyae</name>
    <dbReference type="NCBI Taxonomy" id="1676925"/>
    <lineage>
        <taxon>Eukaryota</taxon>
        <taxon>Metazoa</taxon>
        <taxon>Chordata</taxon>
        <taxon>Craniata</taxon>
        <taxon>Vertebrata</taxon>
        <taxon>Euteleostomi</taxon>
        <taxon>Actinopterygii</taxon>
        <taxon>Neopterygii</taxon>
        <taxon>Teleostei</taxon>
        <taxon>Osteoglossocephala</taxon>
        <taxon>Osteoglossomorpha</taxon>
        <taxon>Osteoglossiformes</taxon>
        <taxon>Mormyridae</taxon>
        <taxon>Paramormyrops</taxon>
    </lineage>
</organism>
<protein>
    <recommendedName>
        <fullName evidence="1">Myb/SANT-like DNA-binding domain-containing protein</fullName>
    </recommendedName>
</protein>
<evidence type="ECO:0000313" key="3">
    <source>
        <dbReference type="Proteomes" id="UP000261540"/>
    </source>
</evidence>
<dbReference type="GeneTree" id="ENSGT00940000176275"/>
<name>A0A3B3SJ89_9TELE</name>
<accession>A0A3B3SJ89</accession>
<feature type="domain" description="Myb/SANT-like DNA-binding" evidence="1">
    <location>
        <begin position="7"/>
        <end position="95"/>
    </location>
</feature>
<dbReference type="Gene3D" id="1.10.10.60">
    <property type="entry name" value="Homeodomain-like"/>
    <property type="match status" value="1"/>
</dbReference>
<dbReference type="PANTHER" id="PTHR47595">
    <property type="entry name" value="HEAT SHOCK 70 KDA PROTEIN 14"/>
    <property type="match status" value="1"/>
</dbReference>
<dbReference type="InterPro" id="IPR044822">
    <property type="entry name" value="Myb_DNA-bind_4"/>
</dbReference>
<proteinExistence type="predicted"/>
<reference evidence="2" key="1">
    <citation type="submission" date="2025-08" db="UniProtKB">
        <authorList>
            <consortium name="Ensembl"/>
        </authorList>
    </citation>
    <scope>IDENTIFICATION</scope>
</reference>
<dbReference type="FunFam" id="1.10.10.60:FF:000032">
    <property type="entry name" value="Zinc finger and SCAN domain-containing 20"/>
    <property type="match status" value="1"/>
</dbReference>
<reference evidence="2" key="2">
    <citation type="submission" date="2025-09" db="UniProtKB">
        <authorList>
            <consortium name="Ensembl"/>
        </authorList>
    </citation>
    <scope>IDENTIFICATION</scope>
</reference>
<sequence>TEEGCAKWTDEEVHALLSIYAEADIQREFDSTTRNDKLYRKISSRLAEMGVQHTAKQCREKIKKMKQDYKKVKVHNNQNGSERKTNKWFSIMDAILGHRPAYSGNAETKESVAAKKNKCMCVY</sequence>
<evidence type="ECO:0000259" key="1">
    <source>
        <dbReference type="Pfam" id="PF13837"/>
    </source>
</evidence>
<evidence type="ECO:0000313" key="2">
    <source>
        <dbReference type="Ensembl" id="ENSPKIP00000030380.1"/>
    </source>
</evidence>